<sequence>MLQDEEAPSSETAQDEEAAIKNSQVGVNAPEECDLFGIRAIESGFFGGIPQSRPSTPTTPSLASSSTSVHRIPYGKPPSPPSQEGVPIDYGASPSASRNTFRNGDPDAIQEIVPLSFPHQGYLRASPKPILQPSFDNSAPRRPEGVHDGLRIHAPEPYRRSPLAFQPQSPYSQTPRSSEELYGFQNSGNLPTLEELKEPPGPSKHTIIPPGTLSIALEPPKETQPVEERFRDSGKFLCPSFPLKPSNVNSFIACPSSEASSISGMSIDDAEVLRAGRCQVITGNVEILDSKRLNVGKDDMGQKPTPHNWSNSPNPQYTALHASENFTPHAITI</sequence>
<gene>
    <name evidence="2" type="ORF">EX30DRAFT_346378</name>
</gene>
<feature type="compositionally biased region" description="Acidic residues" evidence="1">
    <location>
        <begin position="1"/>
        <end position="17"/>
    </location>
</feature>
<dbReference type="EMBL" id="ML220113">
    <property type="protein sequence ID" value="TGZ83612.1"/>
    <property type="molecule type" value="Genomic_DNA"/>
</dbReference>
<feature type="region of interest" description="Disordered" evidence="1">
    <location>
        <begin position="46"/>
        <end position="106"/>
    </location>
</feature>
<dbReference type="Proteomes" id="UP000298138">
    <property type="component" value="Unassembled WGS sequence"/>
</dbReference>
<dbReference type="InParanoid" id="A0A4S2N309"/>
<accession>A0A4S2N309</accession>
<organism evidence="2 3">
    <name type="scientific">Ascodesmis nigricans</name>
    <dbReference type="NCBI Taxonomy" id="341454"/>
    <lineage>
        <taxon>Eukaryota</taxon>
        <taxon>Fungi</taxon>
        <taxon>Dikarya</taxon>
        <taxon>Ascomycota</taxon>
        <taxon>Pezizomycotina</taxon>
        <taxon>Pezizomycetes</taxon>
        <taxon>Pezizales</taxon>
        <taxon>Ascodesmidaceae</taxon>
        <taxon>Ascodesmis</taxon>
    </lineage>
</organism>
<keyword evidence="3" id="KW-1185">Reference proteome</keyword>
<evidence type="ECO:0000313" key="3">
    <source>
        <dbReference type="Proteomes" id="UP000298138"/>
    </source>
</evidence>
<feature type="region of interest" description="Disordered" evidence="1">
    <location>
        <begin position="1"/>
        <end position="26"/>
    </location>
</feature>
<feature type="region of interest" description="Disordered" evidence="1">
    <location>
        <begin position="124"/>
        <end position="204"/>
    </location>
</feature>
<dbReference type="AlphaFoldDB" id="A0A4S2N309"/>
<reference evidence="2 3" key="1">
    <citation type="submission" date="2019-04" db="EMBL/GenBank/DDBJ databases">
        <title>Comparative genomics and transcriptomics to analyze fruiting body development in filamentous ascomycetes.</title>
        <authorList>
            <consortium name="DOE Joint Genome Institute"/>
            <person name="Lutkenhaus R."/>
            <person name="Traeger S."/>
            <person name="Breuer J."/>
            <person name="Kuo A."/>
            <person name="Lipzen A."/>
            <person name="Pangilinan J."/>
            <person name="Dilworth D."/>
            <person name="Sandor L."/>
            <person name="Poggeler S."/>
            <person name="Barry K."/>
            <person name="Grigoriev I.V."/>
            <person name="Nowrousian M."/>
        </authorList>
    </citation>
    <scope>NUCLEOTIDE SEQUENCE [LARGE SCALE GENOMIC DNA]</scope>
    <source>
        <strain evidence="2 3">CBS 389.68</strain>
    </source>
</reference>
<name>A0A4S2N309_9PEZI</name>
<feature type="compositionally biased region" description="Basic and acidic residues" evidence="1">
    <location>
        <begin position="139"/>
        <end position="159"/>
    </location>
</feature>
<feature type="compositionally biased region" description="Polar residues" evidence="1">
    <location>
        <begin position="166"/>
        <end position="176"/>
    </location>
</feature>
<feature type="compositionally biased region" description="Low complexity" evidence="1">
    <location>
        <begin position="50"/>
        <end position="68"/>
    </location>
</feature>
<proteinExistence type="predicted"/>
<protein>
    <submittedName>
        <fullName evidence="2">Uncharacterized protein</fullName>
    </submittedName>
</protein>
<dbReference type="OrthoDB" id="5361354at2759"/>
<evidence type="ECO:0000313" key="2">
    <source>
        <dbReference type="EMBL" id="TGZ83612.1"/>
    </source>
</evidence>
<evidence type="ECO:0000256" key="1">
    <source>
        <dbReference type="SAM" id="MobiDB-lite"/>
    </source>
</evidence>